<dbReference type="AlphaFoldDB" id="A0A2H0TVM9"/>
<comment type="caution">
    <text evidence="3">The sequence shown here is derived from an EMBL/GenBank/DDBJ whole genome shotgun (WGS) entry which is preliminary data.</text>
</comment>
<accession>A0A2H0TVM9</accession>
<gene>
    <name evidence="3" type="ORF">COU32_03345</name>
</gene>
<dbReference type="InterPro" id="IPR051319">
    <property type="entry name" value="Oligoribo/pAp-PDE_c-di-AMP_PDE"/>
</dbReference>
<dbReference type="EMBL" id="PFBY01000037">
    <property type="protein sequence ID" value="PIR76209.1"/>
    <property type="molecule type" value="Genomic_DNA"/>
</dbReference>
<dbReference type="SUPFAM" id="SSF64182">
    <property type="entry name" value="DHH phosphoesterases"/>
    <property type="match status" value="1"/>
</dbReference>
<evidence type="ECO:0000313" key="3">
    <source>
        <dbReference type="EMBL" id="PIR76209.1"/>
    </source>
</evidence>
<dbReference type="Pfam" id="PF01368">
    <property type="entry name" value="DHH"/>
    <property type="match status" value="1"/>
</dbReference>
<dbReference type="PANTHER" id="PTHR47618:SF1">
    <property type="entry name" value="BIFUNCTIONAL OLIGORIBONUCLEASE AND PAP PHOSPHATASE NRNA"/>
    <property type="match status" value="1"/>
</dbReference>
<dbReference type="InterPro" id="IPR001667">
    <property type="entry name" value="DDH_dom"/>
</dbReference>
<feature type="domain" description="DHHA1" evidence="2">
    <location>
        <begin position="229"/>
        <end position="322"/>
    </location>
</feature>
<feature type="domain" description="DDH" evidence="1">
    <location>
        <begin position="18"/>
        <end position="164"/>
    </location>
</feature>
<evidence type="ECO:0000259" key="2">
    <source>
        <dbReference type="Pfam" id="PF02272"/>
    </source>
</evidence>
<reference evidence="4" key="1">
    <citation type="submission" date="2017-09" db="EMBL/GenBank/DDBJ databases">
        <title>Depth-based differentiation of microbial function through sediment-hosted aquifers and enrichment of novel symbionts in the deep terrestrial subsurface.</title>
        <authorList>
            <person name="Probst A.J."/>
            <person name="Ladd B."/>
            <person name="Jarett J.K."/>
            <person name="Geller-Mcgrath D.E."/>
            <person name="Sieber C.M.K."/>
            <person name="Emerson J.B."/>
            <person name="Anantharaman K."/>
            <person name="Thomas B.C."/>
            <person name="Malmstrom R."/>
            <person name="Stieglmeier M."/>
            <person name="Klingl A."/>
            <person name="Woyke T."/>
            <person name="Ryan C.M."/>
            <person name="Banfield J.F."/>
        </authorList>
    </citation>
    <scope>NUCLEOTIDE SEQUENCE [LARGE SCALE GENOMIC DNA]</scope>
</reference>
<dbReference type="InterPro" id="IPR038763">
    <property type="entry name" value="DHH_sf"/>
</dbReference>
<dbReference type="PANTHER" id="PTHR47618">
    <property type="entry name" value="BIFUNCTIONAL OLIGORIBONUCLEASE AND PAP PHOSPHATASE NRNA"/>
    <property type="match status" value="1"/>
</dbReference>
<proteinExistence type="predicted"/>
<name>A0A2H0TVM9_9BACT</name>
<dbReference type="Gene3D" id="3.90.1640.10">
    <property type="entry name" value="inorganic pyrophosphatase (n-terminal core)"/>
    <property type="match status" value="1"/>
</dbReference>
<dbReference type="Proteomes" id="UP000231530">
    <property type="component" value="Unassembled WGS sequence"/>
</dbReference>
<protein>
    <submittedName>
        <fullName evidence="3">Uncharacterized protein</fullName>
    </submittedName>
</protein>
<evidence type="ECO:0000259" key="1">
    <source>
        <dbReference type="Pfam" id="PF01368"/>
    </source>
</evidence>
<dbReference type="GO" id="GO:0003676">
    <property type="term" value="F:nucleic acid binding"/>
    <property type="evidence" value="ECO:0007669"/>
    <property type="project" value="InterPro"/>
</dbReference>
<dbReference type="InterPro" id="IPR003156">
    <property type="entry name" value="DHHA1_dom"/>
</dbReference>
<dbReference type="Pfam" id="PF02272">
    <property type="entry name" value="DHHA1"/>
    <property type="match status" value="1"/>
</dbReference>
<evidence type="ECO:0000313" key="4">
    <source>
        <dbReference type="Proteomes" id="UP000231530"/>
    </source>
</evidence>
<dbReference type="Gene3D" id="3.10.310.30">
    <property type="match status" value="1"/>
</dbReference>
<sequence>MPKRVATHIFNAIGAAEKVLLVSHKNPDGDTLGSLAAMMQYLRHIDKPHVAFCATTISPTLMFLPHVNYVTQQPTVWDDKDLDLVIVFDSSSPDYAGVDHLLPIMQERGAKIANIDHHNTNLHYGDFNLVLPKASSTTEIVHDFFVHNKVTITPDMATCLLTGIITDTGNFTNAATTNHSMNIASKLIEKGGNLSMIQGWVLKDKTVNGLKLWGTVLSRMTHHEQLDIVYTYVTKEDIETHGVTEHEVEGIANFMNNIKDGRAGMILKETEDGNFKGSFRTTHDHVDVSAFAKLFGGGGHKKAAGFSVEGPLEKALEHIFEKIHVFENGELALAEA</sequence>
<organism evidence="3 4">
    <name type="scientific">Candidatus Magasanikbacteria bacterium CG10_big_fil_rev_8_21_14_0_10_42_10</name>
    <dbReference type="NCBI Taxonomy" id="1974649"/>
    <lineage>
        <taxon>Bacteria</taxon>
        <taxon>Candidatus Magasanikiibacteriota</taxon>
    </lineage>
</organism>